<feature type="transmembrane region" description="Helical" evidence="6">
    <location>
        <begin position="188"/>
        <end position="210"/>
    </location>
</feature>
<dbReference type="GO" id="GO:0042937">
    <property type="term" value="F:tripeptide transmembrane transporter activity"/>
    <property type="evidence" value="ECO:0007669"/>
    <property type="project" value="InterPro"/>
</dbReference>
<feature type="transmembrane region" description="Helical" evidence="6">
    <location>
        <begin position="494"/>
        <end position="515"/>
    </location>
</feature>
<evidence type="ECO:0000256" key="6">
    <source>
        <dbReference type="SAM" id="Phobius"/>
    </source>
</evidence>
<dbReference type="Pfam" id="PF00854">
    <property type="entry name" value="PTR2"/>
    <property type="match status" value="1"/>
</dbReference>
<keyword evidence="5 6" id="KW-0472">Membrane</keyword>
<dbReference type="InterPro" id="IPR044739">
    <property type="entry name" value="NRT1/PTR"/>
</dbReference>
<organism evidence="7 8">
    <name type="scientific">Lupinus angustifolius</name>
    <name type="common">Narrow-leaved blue lupine</name>
    <dbReference type="NCBI Taxonomy" id="3871"/>
    <lineage>
        <taxon>Eukaryota</taxon>
        <taxon>Viridiplantae</taxon>
        <taxon>Streptophyta</taxon>
        <taxon>Embryophyta</taxon>
        <taxon>Tracheophyta</taxon>
        <taxon>Spermatophyta</taxon>
        <taxon>Magnoliopsida</taxon>
        <taxon>eudicotyledons</taxon>
        <taxon>Gunneridae</taxon>
        <taxon>Pentapetalae</taxon>
        <taxon>rosids</taxon>
        <taxon>fabids</taxon>
        <taxon>Fabales</taxon>
        <taxon>Fabaceae</taxon>
        <taxon>Papilionoideae</taxon>
        <taxon>50 kb inversion clade</taxon>
        <taxon>genistoids sensu lato</taxon>
        <taxon>core genistoids</taxon>
        <taxon>Genisteae</taxon>
        <taxon>Lupinus</taxon>
    </lineage>
</organism>
<reference evidence="7 8" key="1">
    <citation type="journal article" date="2017" name="Plant Biotechnol. J.">
        <title>A comprehensive draft genome sequence for lupin (Lupinus angustifolius), an emerging health food: insights into plant-microbe interactions and legume evolution.</title>
        <authorList>
            <person name="Hane J.K."/>
            <person name="Ming Y."/>
            <person name="Kamphuis L.G."/>
            <person name="Nelson M.N."/>
            <person name="Garg G."/>
            <person name="Atkins C.A."/>
            <person name="Bayer P.E."/>
            <person name="Bravo A."/>
            <person name="Bringans S."/>
            <person name="Cannon S."/>
            <person name="Edwards D."/>
            <person name="Foley R."/>
            <person name="Gao L.L."/>
            <person name="Harrison M.J."/>
            <person name="Huang W."/>
            <person name="Hurgobin B."/>
            <person name="Li S."/>
            <person name="Liu C.W."/>
            <person name="McGrath A."/>
            <person name="Morahan G."/>
            <person name="Murray J."/>
            <person name="Weller J."/>
            <person name="Jian J."/>
            <person name="Singh K.B."/>
        </authorList>
    </citation>
    <scope>NUCLEOTIDE SEQUENCE [LARGE SCALE GENOMIC DNA]</scope>
    <source>
        <strain evidence="8">cv. Tanjil</strain>
        <tissue evidence="7">Whole plant</tissue>
    </source>
</reference>
<comment type="similarity">
    <text evidence="2">Belongs to the major facilitator superfamily. Proton-dependent oligopeptide transporter (POT/PTR) (TC 2.A.17) family.</text>
</comment>
<feature type="transmembrane region" description="Helical" evidence="6">
    <location>
        <begin position="411"/>
        <end position="432"/>
    </location>
</feature>
<evidence type="ECO:0000256" key="2">
    <source>
        <dbReference type="ARBA" id="ARBA00005982"/>
    </source>
</evidence>
<evidence type="ECO:0000256" key="1">
    <source>
        <dbReference type="ARBA" id="ARBA00004141"/>
    </source>
</evidence>
<keyword evidence="3 6" id="KW-0812">Transmembrane</keyword>
<name>A0A4P1RPJ7_LUPAN</name>
<proteinExistence type="inferred from homology"/>
<gene>
    <name evidence="7" type="ORF">TanjilG_08579</name>
</gene>
<dbReference type="AlphaFoldDB" id="A0A4P1RPJ7"/>
<feature type="transmembrane region" description="Helical" evidence="6">
    <location>
        <begin position="102"/>
        <end position="125"/>
    </location>
</feature>
<dbReference type="Gene3D" id="1.20.1250.20">
    <property type="entry name" value="MFS general substrate transporter like domains"/>
    <property type="match status" value="1"/>
</dbReference>
<evidence type="ECO:0000256" key="5">
    <source>
        <dbReference type="ARBA" id="ARBA00023136"/>
    </source>
</evidence>
<feature type="transmembrane region" description="Helical" evidence="6">
    <location>
        <begin position="463"/>
        <end position="482"/>
    </location>
</feature>
<feature type="transmembrane region" description="Helical" evidence="6">
    <location>
        <begin position="539"/>
        <end position="558"/>
    </location>
</feature>
<evidence type="ECO:0000313" key="7">
    <source>
        <dbReference type="EMBL" id="OIW15092.1"/>
    </source>
</evidence>
<dbReference type="InterPro" id="IPR036259">
    <property type="entry name" value="MFS_trans_sf"/>
</dbReference>
<dbReference type="InterPro" id="IPR000109">
    <property type="entry name" value="POT_fam"/>
</dbReference>
<comment type="subcellular location">
    <subcellularLocation>
        <location evidence="1">Membrane</location>
        <topology evidence="1">Multi-pass membrane protein</topology>
    </subcellularLocation>
</comment>
<evidence type="ECO:0000256" key="3">
    <source>
        <dbReference type="ARBA" id="ARBA00022692"/>
    </source>
</evidence>
<dbReference type="CDD" id="cd17417">
    <property type="entry name" value="MFS_NPF5"/>
    <property type="match status" value="1"/>
</dbReference>
<accession>A0A4P1RPJ7</accession>
<keyword evidence="8" id="KW-1185">Reference proteome</keyword>
<protein>
    <recommendedName>
        <fullName evidence="9">Major facilitator superfamily (MFS) profile domain-containing protein</fullName>
    </recommendedName>
</protein>
<dbReference type="EMBL" id="CM007363">
    <property type="protein sequence ID" value="OIW15092.1"/>
    <property type="molecule type" value="Genomic_DNA"/>
</dbReference>
<feature type="transmembrane region" description="Helical" evidence="6">
    <location>
        <begin position="216"/>
        <end position="236"/>
    </location>
</feature>
<evidence type="ECO:0000313" key="8">
    <source>
        <dbReference type="Proteomes" id="UP000188354"/>
    </source>
</evidence>
<keyword evidence="4 6" id="KW-1133">Transmembrane helix</keyword>
<feature type="transmembrane region" description="Helical" evidence="6">
    <location>
        <begin position="370"/>
        <end position="391"/>
    </location>
</feature>
<dbReference type="GO" id="GO:0071916">
    <property type="term" value="F:dipeptide transmembrane transporter activity"/>
    <property type="evidence" value="ECO:0007669"/>
    <property type="project" value="InterPro"/>
</dbReference>
<dbReference type="Proteomes" id="UP000188354">
    <property type="component" value="Chromosome LG03"/>
</dbReference>
<evidence type="ECO:0000256" key="4">
    <source>
        <dbReference type="ARBA" id="ARBA00022989"/>
    </source>
</evidence>
<dbReference type="SUPFAM" id="SSF103473">
    <property type="entry name" value="MFS general substrate transporter"/>
    <property type="match status" value="1"/>
</dbReference>
<evidence type="ECO:0008006" key="9">
    <source>
        <dbReference type="Google" id="ProtNLM"/>
    </source>
</evidence>
<feature type="transmembrane region" description="Helical" evidence="6">
    <location>
        <begin position="329"/>
        <end position="350"/>
    </location>
</feature>
<dbReference type="GO" id="GO:0016020">
    <property type="term" value="C:membrane"/>
    <property type="evidence" value="ECO:0007669"/>
    <property type="project" value="UniProtKB-SubCell"/>
</dbReference>
<dbReference type="PANTHER" id="PTHR11654">
    <property type="entry name" value="OLIGOPEPTIDE TRANSPORTER-RELATED"/>
    <property type="match status" value="1"/>
</dbReference>
<dbReference type="Gramene" id="OIW15092">
    <property type="protein sequence ID" value="OIW15092"/>
    <property type="gene ID" value="TanjilG_08579"/>
</dbReference>
<sequence>MEAKVDYTQDGTVDFRGQPALQSKTGKWKACAFLVEVINISGYEAFERMAFYGVASNLVNYLTTQLHEDTVSSVRNVNNWSGSVWITPILGAYIADSYLGRFWTFTLSSLIYVLGMTLLTIAVSLKSLKPTCTNGICNKASNTQIAFFYTALYTMAIGAGGTKPNISTFGADQFDDLNPNEKSIKASFFNWWMFTSFLGALIATLGLVYIQENFGWGLGYGIPSAGLLFSLIIFYIGTPIYRHKVRTKSPTRDIICVPIEAFKNRKLQLPSDNSDLYEHHHQHYVSSGKRQVYHTPTLRFLDKAAIKENSTIGSSRAPLTVTQVEGVKLIFGMVLIWLVTLIPSTIWAQINTLFVKQGTTLDRNFGPDFKIPAASLGSFVTLSMLLSVPMYDRFFVPFMRTKTGHPRGITLLQRLGIGFSIQIIAIAIAYAVEVRRVHVIKANYALGPKDIVPMSIFWLLPQYVLIGIADVFNAIGLLEFFYDQSPHDMQSLGTTFFTSGIGVGNFLNSFLVTMVDKITGKGDRKSWIGDNLNDCHLDYYYGFLLVLSCFNLVAFLWVSSRYIYKRESIMVKEGLCVQLEENPTLDASLGLQV</sequence>